<dbReference type="RefSeq" id="WP_027552308.1">
    <property type="nucleotide sequence ID" value="NZ_LSEF01000089.1"/>
</dbReference>
<comment type="subcellular location">
    <subcellularLocation>
        <location evidence="9">Cytoplasm</location>
    </subcellularLocation>
</comment>
<dbReference type="Gene3D" id="1.10.287.1080">
    <property type="entry name" value="MazG-like"/>
    <property type="match status" value="1"/>
</dbReference>
<keyword evidence="11" id="KW-1185">Reference proteome</keyword>
<gene>
    <name evidence="9" type="primary">hisE</name>
    <name evidence="10" type="ORF">AXW67_22025</name>
</gene>
<evidence type="ECO:0000256" key="4">
    <source>
        <dbReference type="ARBA" id="ARBA00022605"/>
    </source>
</evidence>
<evidence type="ECO:0000313" key="10">
    <source>
        <dbReference type="EMBL" id="OAF11508.1"/>
    </source>
</evidence>
<dbReference type="SUPFAM" id="SSF101386">
    <property type="entry name" value="all-alpha NTP pyrophosphatases"/>
    <property type="match status" value="1"/>
</dbReference>
<evidence type="ECO:0000256" key="9">
    <source>
        <dbReference type="HAMAP-Rule" id="MF_01020"/>
    </source>
</evidence>
<keyword evidence="7 9" id="KW-0067">ATP-binding</keyword>
<keyword evidence="6 9" id="KW-0378">Hydrolase</keyword>
<dbReference type="EC" id="3.6.1.31" evidence="9"/>
<keyword evidence="9" id="KW-0963">Cytoplasm</keyword>
<evidence type="ECO:0000256" key="1">
    <source>
        <dbReference type="ARBA" id="ARBA00001460"/>
    </source>
</evidence>
<dbReference type="EMBL" id="LSEF01000089">
    <property type="protein sequence ID" value="OAF11508.1"/>
    <property type="molecule type" value="Genomic_DNA"/>
</dbReference>
<dbReference type="Proteomes" id="UP000077173">
    <property type="component" value="Unassembled WGS sequence"/>
</dbReference>
<dbReference type="HAMAP" id="MF_01020">
    <property type="entry name" value="HisE"/>
    <property type="match status" value="1"/>
</dbReference>
<evidence type="ECO:0000256" key="6">
    <source>
        <dbReference type="ARBA" id="ARBA00022801"/>
    </source>
</evidence>
<dbReference type="Pfam" id="PF01503">
    <property type="entry name" value="PRA-PH"/>
    <property type="match status" value="1"/>
</dbReference>
<name>A0A176YUV8_9BRAD</name>
<proteinExistence type="inferred from homology"/>
<sequence>MSDSLERLYLAVLAARDLDPQTSRTARLFQRGPAKMAKKLAEEAIEVVIDAVHGDSEAVIRESADLLYNLTVLWVSAGVRPDDVWREMARREEMLGIAEKLPKSAMKLPKVASPSVAARRPIVALEGRAARKRH</sequence>
<protein>
    <recommendedName>
        <fullName evidence="9">Phosphoribosyl-ATP pyrophosphatase</fullName>
        <shortName evidence="9">PRA-PH</shortName>
        <ecNumber evidence="9">3.6.1.31</ecNumber>
    </recommendedName>
</protein>
<dbReference type="GO" id="GO:0005524">
    <property type="term" value="F:ATP binding"/>
    <property type="evidence" value="ECO:0007669"/>
    <property type="project" value="UniProtKB-KW"/>
</dbReference>
<evidence type="ECO:0000256" key="7">
    <source>
        <dbReference type="ARBA" id="ARBA00022840"/>
    </source>
</evidence>
<dbReference type="InterPro" id="IPR008179">
    <property type="entry name" value="HisE"/>
</dbReference>
<evidence type="ECO:0000256" key="3">
    <source>
        <dbReference type="ARBA" id="ARBA00009392"/>
    </source>
</evidence>
<evidence type="ECO:0000256" key="8">
    <source>
        <dbReference type="ARBA" id="ARBA00023102"/>
    </source>
</evidence>
<reference evidence="10 11" key="1">
    <citation type="submission" date="2016-02" db="EMBL/GenBank/DDBJ databases">
        <title>Draft genome sequence of the strain BR 10247T Bradyrhizobium neotropicale isolated from nodules of Centrolobium paraense.</title>
        <authorList>
            <person name="Simoes-Araujo J.L."/>
            <person name="Barauna A.C."/>
            <person name="Silva K."/>
            <person name="Zilli J.E."/>
        </authorList>
    </citation>
    <scope>NUCLEOTIDE SEQUENCE [LARGE SCALE GENOMIC DNA]</scope>
    <source>
        <strain evidence="10 11">BR 10247</strain>
    </source>
</reference>
<comment type="caution">
    <text evidence="10">The sequence shown here is derived from an EMBL/GenBank/DDBJ whole genome shotgun (WGS) entry which is preliminary data.</text>
</comment>
<dbReference type="NCBIfam" id="TIGR03188">
    <property type="entry name" value="histidine_hisI"/>
    <property type="match status" value="1"/>
</dbReference>
<dbReference type="PANTHER" id="PTHR42945">
    <property type="entry name" value="HISTIDINE BIOSYNTHESIS BIFUNCTIONAL PROTEIN"/>
    <property type="match status" value="1"/>
</dbReference>
<comment type="catalytic activity">
    <reaction evidence="1 9">
        <text>1-(5-phospho-beta-D-ribosyl)-ATP + H2O = 1-(5-phospho-beta-D-ribosyl)-5'-AMP + diphosphate + H(+)</text>
        <dbReference type="Rhea" id="RHEA:22828"/>
        <dbReference type="ChEBI" id="CHEBI:15377"/>
        <dbReference type="ChEBI" id="CHEBI:15378"/>
        <dbReference type="ChEBI" id="CHEBI:33019"/>
        <dbReference type="ChEBI" id="CHEBI:59457"/>
        <dbReference type="ChEBI" id="CHEBI:73183"/>
        <dbReference type="EC" id="3.6.1.31"/>
    </reaction>
</comment>
<dbReference type="GO" id="GO:0005737">
    <property type="term" value="C:cytoplasm"/>
    <property type="evidence" value="ECO:0007669"/>
    <property type="project" value="UniProtKB-SubCell"/>
</dbReference>
<keyword evidence="4 9" id="KW-0028">Amino-acid biosynthesis</keyword>
<dbReference type="GO" id="GO:0000105">
    <property type="term" value="P:L-histidine biosynthetic process"/>
    <property type="evidence" value="ECO:0007669"/>
    <property type="project" value="UniProtKB-UniRule"/>
</dbReference>
<dbReference type="GO" id="GO:0004636">
    <property type="term" value="F:phosphoribosyl-ATP diphosphatase activity"/>
    <property type="evidence" value="ECO:0007669"/>
    <property type="project" value="UniProtKB-UniRule"/>
</dbReference>
<keyword evidence="5 9" id="KW-0547">Nucleotide-binding</keyword>
<comment type="similarity">
    <text evidence="3 9">Belongs to the PRA-PH family.</text>
</comment>
<keyword evidence="8 9" id="KW-0368">Histidine biosynthesis</keyword>
<evidence type="ECO:0000313" key="11">
    <source>
        <dbReference type="Proteomes" id="UP000077173"/>
    </source>
</evidence>
<dbReference type="CDD" id="cd11534">
    <property type="entry name" value="NTP-PPase_HisIE_like"/>
    <property type="match status" value="1"/>
</dbReference>
<organism evidence="10 11">
    <name type="scientific">Bradyrhizobium neotropicale</name>
    <dbReference type="NCBI Taxonomy" id="1497615"/>
    <lineage>
        <taxon>Bacteria</taxon>
        <taxon>Pseudomonadati</taxon>
        <taxon>Pseudomonadota</taxon>
        <taxon>Alphaproteobacteria</taxon>
        <taxon>Hyphomicrobiales</taxon>
        <taxon>Nitrobacteraceae</taxon>
        <taxon>Bradyrhizobium</taxon>
    </lineage>
</organism>
<dbReference type="InterPro" id="IPR021130">
    <property type="entry name" value="PRib-ATP_PPHydrolase-like"/>
</dbReference>
<accession>A0A176YUV8</accession>
<dbReference type="UniPathway" id="UPA00031">
    <property type="reaction ID" value="UER00007"/>
</dbReference>
<evidence type="ECO:0000256" key="2">
    <source>
        <dbReference type="ARBA" id="ARBA00005204"/>
    </source>
</evidence>
<dbReference type="PANTHER" id="PTHR42945:SF1">
    <property type="entry name" value="HISTIDINE BIOSYNTHESIS BIFUNCTIONAL PROTEIN HIS7"/>
    <property type="match status" value="1"/>
</dbReference>
<evidence type="ECO:0000256" key="5">
    <source>
        <dbReference type="ARBA" id="ARBA00022741"/>
    </source>
</evidence>
<comment type="pathway">
    <text evidence="2 9">Amino-acid biosynthesis; L-histidine biosynthesis; L-histidine from 5-phospho-alpha-D-ribose 1-diphosphate: step 2/9.</text>
</comment>
<dbReference type="AlphaFoldDB" id="A0A176YUV8"/>